<evidence type="ECO:0000256" key="12">
    <source>
        <dbReference type="ARBA" id="ARBA00022989"/>
    </source>
</evidence>
<comment type="caution">
    <text evidence="21">The sequence shown here is derived from an EMBL/GenBank/DDBJ whole genome shotgun (WGS) entry which is preliminary data.</text>
</comment>
<evidence type="ECO:0000256" key="14">
    <source>
        <dbReference type="ARBA" id="ARBA00023140"/>
    </source>
</evidence>
<evidence type="ECO:0000256" key="7">
    <source>
        <dbReference type="ARBA" id="ARBA00022723"/>
    </source>
</evidence>
<evidence type="ECO:0000256" key="6">
    <source>
        <dbReference type="ARBA" id="ARBA00022692"/>
    </source>
</evidence>
<evidence type="ECO:0000256" key="9">
    <source>
        <dbReference type="ARBA" id="ARBA00022786"/>
    </source>
</evidence>
<evidence type="ECO:0000259" key="20">
    <source>
        <dbReference type="PROSITE" id="PS50089"/>
    </source>
</evidence>
<comment type="subcellular location">
    <subcellularLocation>
        <location evidence="1">Peroxisome membrane</location>
        <topology evidence="1">Multi-pass membrane protein</topology>
    </subcellularLocation>
</comment>
<name>A0AAD9JXV6_9ANNE</name>
<keyword evidence="22" id="KW-1185">Reference proteome</keyword>
<evidence type="ECO:0000313" key="21">
    <source>
        <dbReference type="EMBL" id="KAK2161299.1"/>
    </source>
</evidence>
<dbReference type="Pfam" id="PF04757">
    <property type="entry name" value="Pex2_Pex12"/>
    <property type="match status" value="1"/>
</dbReference>
<evidence type="ECO:0000256" key="3">
    <source>
        <dbReference type="ARBA" id="ARBA00008704"/>
    </source>
</evidence>
<keyword evidence="7" id="KW-0479">Metal-binding</keyword>
<evidence type="ECO:0000256" key="1">
    <source>
        <dbReference type="ARBA" id="ARBA00004585"/>
    </source>
</evidence>
<feature type="domain" description="RING-type" evidence="20">
    <location>
        <begin position="221"/>
        <end position="260"/>
    </location>
</feature>
<organism evidence="21 22">
    <name type="scientific">Paralvinella palmiformis</name>
    <dbReference type="NCBI Taxonomy" id="53620"/>
    <lineage>
        <taxon>Eukaryota</taxon>
        <taxon>Metazoa</taxon>
        <taxon>Spiralia</taxon>
        <taxon>Lophotrochozoa</taxon>
        <taxon>Annelida</taxon>
        <taxon>Polychaeta</taxon>
        <taxon>Sedentaria</taxon>
        <taxon>Canalipalpata</taxon>
        <taxon>Terebellida</taxon>
        <taxon>Terebelliformia</taxon>
        <taxon>Alvinellidae</taxon>
        <taxon>Paralvinella</taxon>
    </lineage>
</organism>
<evidence type="ECO:0000256" key="18">
    <source>
        <dbReference type="ARBA" id="ARBA00034543"/>
    </source>
</evidence>
<dbReference type="GO" id="GO:0016558">
    <property type="term" value="P:protein import into peroxisome matrix"/>
    <property type="evidence" value="ECO:0007669"/>
    <property type="project" value="InterPro"/>
</dbReference>
<evidence type="ECO:0000256" key="10">
    <source>
        <dbReference type="ARBA" id="ARBA00022833"/>
    </source>
</evidence>
<dbReference type="InterPro" id="IPR006845">
    <property type="entry name" value="Pex_N"/>
</dbReference>
<gene>
    <name evidence="21" type="ORF">LSH36_119g08041</name>
</gene>
<keyword evidence="12" id="KW-1133">Transmembrane helix</keyword>
<evidence type="ECO:0000313" key="22">
    <source>
        <dbReference type="Proteomes" id="UP001208570"/>
    </source>
</evidence>
<keyword evidence="10" id="KW-0862">Zinc</keyword>
<dbReference type="AlphaFoldDB" id="A0AAD9JXV6"/>
<keyword evidence="8 19" id="KW-0863">Zinc-finger</keyword>
<evidence type="ECO:0000256" key="4">
    <source>
        <dbReference type="ARBA" id="ARBA00022448"/>
    </source>
</evidence>
<dbReference type="SMART" id="SM00184">
    <property type="entry name" value="RING"/>
    <property type="match status" value="1"/>
</dbReference>
<keyword evidence="11" id="KW-0653">Protein transport</keyword>
<dbReference type="InterPro" id="IPR045859">
    <property type="entry name" value="RING-HC_PEX2"/>
</dbReference>
<dbReference type="PANTHER" id="PTHR48178:SF1">
    <property type="entry name" value="PEROXISOME BIOGENESIS FACTOR 2"/>
    <property type="match status" value="1"/>
</dbReference>
<comment type="pathway">
    <text evidence="2">Protein modification; protein ubiquitination.</text>
</comment>
<evidence type="ECO:0000256" key="16">
    <source>
        <dbReference type="ARBA" id="ARBA00034438"/>
    </source>
</evidence>
<accession>A0AAD9JXV6</accession>
<dbReference type="EC" id="2.3.2.36" evidence="17"/>
<keyword evidence="9" id="KW-0833">Ubl conjugation pathway</keyword>
<dbReference type="PROSITE" id="PS50089">
    <property type="entry name" value="ZF_RING_2"/>
    <property type="match status" value="1"/>
</dbReference>
<reference evidence="21" key="1">
    <citation type="journal article" date="2023" name="Mol. Biol. Evol.">
        <title>Third-Generation Sequencing Reveals the Adaptive Role of the Epigenome in Three Deep-Sea Polychaetes.</title>
        <authorList>
            <person name="Perez M."/>
            <person name="Aroh O."/>
            <person name="Sun Y."/>
            <person name="Lan Y."/>
            <person name="Juniper S.K."/>
            <person name="Young C.R."/>
            <person name="Angers B."/>
            <person name="Qian P.Y."/>
        </authorList>
    </citation>
    <scope>NUCLEOTIDE SEQUENCE</scope>
    <source>
        <strain evidence="21">P08H-3</strain>
    </source>
</reference>
<dbReference type="GO" id="GO:0005778">
    <property type="term" value="C:peroxisomal membrane"/>
    <property type="evidence" value="ECO:0007669"/>
    <property type="project" value="UniProtKB-SubCell"/>
</dbReference>
<comment type="similarity">
    <text evidence="3">Belongs to the pex2/pex10/pex12 family.</text>
</comment>
<dbReference type="PANTHER" id="PTHR48178">
    <property type="entry name" value="PEROXISOME BIOGENESIS FACTOR 2"/>
    <property type="match status" value="1"/>
</dbReference>
<keyword evidence="14" id="KW-0576">Peroxisome</keyword>
<dbReference type="EMBL" id="JAODUP010000119">
    <property type="protein sequence ID" value="KAK2161299.1"/>
    <property type="molecule type" value="Genomic_DNA"/>
</dbReference>
<dbReference type="Proteomes" id="UP001208570">
    <property type="component" value="Unassembled WGS sequence"/>
</dbReference>
<dbReference type="SUPFAM" id="SSF57850">
    <property type="entry name" value="RING/U-box"/>
    <property type="match status" value="1"/>
</dbReference>
<protein>
    <recommendedName>
        <fullName evidence="18">Peroxisome biogenesis factor 2</fullName>
        <ecNumber evidence="17">2.3.2.36</ecNumber>
    </recommendedName>
    <alternativeName>
        <fullName evidence="15">Peroxin-2</fullName>
    </alternativeName>
</protein>
<keyword evidence="4" id="KW-0813">Transport</keyword>
<evidence type="ECO:0000256" key="17">
    <source>
        <dbReference type="ARBA" id="ARBA00034523"/>
    </source>
</evidence>
<dbReference type="InterPro" id="IPR017907">
    <property type="entry name" value="Znf_RING_CS"/>
</dbReference>
<dbReference type="InterPro" id="IPR025654">
    <property type="entry name" value="PEX2/10"/>
</dbReference>
<evidence type="ECO:0000256" key="11">
    <source>
        <dbReference type="ARBA" id="ARBA00022927"/>
    </source>
</evidence>
<comment type="catalytic activity">
    <reaction evidence="16">
        <text>[E2 ubiquitin-conjugating enzyme]-S-ubiquitinyl-L-cysteine + [acceptor protein]-L-cysteine = [E2 ubiquitin-conjugating enzyme]-L-cysteine + [acceptor protein]-S-ubiquitinyl-L-cysteine.</text>
        <dbReference type="EC" id="2.3.2.36"/>
    </reaction>
</comment>
<evidence type="ECO:0000256" key="5">
    <source>
        <dbReference type="ARBA" id="ARBA00022679"/>
    </source>
</evidence>
<keyword evidence="6" id="KW-0812">Transmembrane</keyword>
<keyword evidence="13" id="KW-0472">Membrane</keyword>
<evidence type="ECO:0000256" key="2">
    <source>
        <dbReference type="ARBA" id="ARBA00004906"/>
    </source>
</evidence>
<evidence type="ECO:0000256" key="15">
    <source>
        <dbReference type="ARBA" id="ARBA00032511"/>
    </source>
</evidence>
<sequence>MGLGSTTERCGCSASPAVPSDPCGGMGEYRNKVKYTVNILEATVGQKLLELRYKNANHPQGGSTLWMSPKQKWTFAICLIGGSWLQERKDDVSVMLRSSRYGNELCKILDWLLRAWKVAALVNFLVFLTRGHYLYLMERLLGIRSVFPSPQGVRQIGFEYMDRELLWHGFAVSKSLSTEFLFFILPLINFNKVKNFLTRHLLPSSNVKSSSTRTDLDYKECAVCGLWPYNPQEIGCRHIFCYYCIKSNYAADGAYCCPVCGQNVPSAEHIKRVEIGEEMTTS</sequence>
<evidence type="ECO:0000256" key="8">
    <source>
        <dbReference type="ARBA" id="ARBA00022771"/>
    </source>
</evidence>
<dbReference type="CDD" id="cd16526">
    <property type="entry name" value="RING-HC_PEX2"/>
    <property type="match status" value="1"/>
</dbReference>
<dbReference type="PROSITE" id="PS00518">
    <property type="entry name" value="ZF_RING_1"/>
    <property type="match status" value="1"/>
</dbReference>
<dbReference type="GO" id="GO:0061630">
    <property type="term" value="F:ubiquitin protein ligase activity"/>
    <property type="evidence" value="ECO:0007669"/>
    <property type="project" value="UniProtKB-EC"/>
</dbReference>
<evidence type="ECO:0000256" key="19">
    <source>
        <dbReference type="PROSITE-ProRule" id="PRU00175"/>
    </source>
</evidence>
<dbReference type="Gene3D" id="3.30.40.10">
    <property type="entry name" value="Zinc/RING finger domain, C3HC4 (zinc finger)"/>
    <property type="match status" value="1"/>
</dbReference>
<proteinExistence type="inferred from homology"/>
<keyword evidence="5" id="KW-0808">Transferase</keyword>
<dbReference type="InterPro" id="IPR001841">
    <property type="entry name" value="Znf_RING"/>
</dbReference>
<evidence type="ECO:0000256" key="13">
    <source>
        <dbReference type="ARBA" id="ARBA00023136"/>
    </source>
</evidence>
<dbReference type="GO" id="GO:0008270">
    <property type="term" value="F:zinc ion binding"/>
    <property type="evidence" value="ECO:0007669"/>
    <property type="project" value="UniProtKB-KW"/>
</dbReference>
<dbReference type="InterPro" id="IPR013083">
    <property type="entry name" value="Znf_RING/FYVE/PHD"/>
</dbReference>